<reference evidence="1" key="1">
    <citation type="thesis" date="2020" institute="ProQuest LLC" country="789 East Eisenhower Parkway, Ann Arbor, MI, USA">
        <title>Comparative Genomics and Chromosome Evolution.</title>
        <authorList>
            <person name="Mudd A.B."/>
        </authorList>
    </citation>
    <scope>NUCLEOTIDE SEQUENCE</scope>
    <source>
        <strain evidence="1">HN-11 Male</strain>
        <tissue evidence="1">Kidney and liver</tissue>
    </source>
</reference>
<proteinExistence type="predicted"/>
<comment type="caution">
    <text evidence="1">The sequence shown here is derived from an EMBL/GenBank/DDBJ whole genome shotgun (WGS) entry which is preliminary data.</text>
</comment>
<name>A0A8J6F057_ELECQ</name>
<evidence type="ECO:0000313" key="2">
    <source>
        <dbReference type="Proteomes" id="UP000770717"/>
    </source>
</evidence>
<dbReference type="AlphaFoldDB" id="A0A8J6F057"/>
<accession>A0A8J6F057</accession>
<organism evidence="1 2">
    <name type="scientific">Eleutherodactylus coqui</name>
    <name type="common">Puerto Rican coqui</name>
    <dbReference type="NCBI Taxonomy" id="57060"/>
    <lineage>
        <taxon>Eukaryota</taxon>
        <taxon>Metazoa</taxon>
        <taxon>Chordata</taxon>
        <taxon>Craniata</taxon>
        <taxon>Vertebrata</taxon>
        <taxon>Euteleostomi</taxon>
        <taxon>Amphibia</taxon>
        <taxon>Batrachia</taxon>
        <taxon>Anura</taxon>
        <taxon>Neobatrachia</taxon>
        <taxon>Hyloidea</taxon>
        <taxon>Eleutherodactylidae</taxon>
        <taxon>Eleutherodactylinae</taxon>
        <taxon>Eleutherodactylus</taxon>
        <taxon>Eleutherodactylus</taxon>
    </lineage>
</organism>
<evidence type="ECO:0000313" key="1">
    <source>
        <dbReference type="EMBL" id="KAG9478992.1"/>
    </source>
</evidence>
<dbReference type="Proteomes" id="UP000770717">
    <property type="component" value="Unassembled WGS sequence"/>
</dbReference>
<dbReference type="EMBL" id="WNTK01000008">
    <property type="protein sequence ID" value="KAG9478992.1"/>
    <property type="molecule type" value="Genomic_DNA"/>
</dbReference>
<keyword evidence="2" id="KW-1185">Reference proteome</keyword>
<protein>
    <submittedName>
        <fullName evidence="1">Uncharacterized protein</fullName>
    </submittedName>
</protein>
<sequence>MYWSVLMLGPRTLQLYQLCRLHFFKNGIECKIKVVKHFWIQPLKGAVGKHVATIRCADLYVFLSTCCPTLICTKFAGLEIRLFCGAHCTGFKMAFLQRLKHSLKRFVRLCVASTKEHELKYMFLCN</sequence>
<gene>
    <name evidence="1" type="ORF">GDO78_012586</name>
</gene>